<dbReference type="InterPro" id="IPR036736">
    <property type="entry name" value="ACP-like_sf"/>
</dbReference>
<dbReference type="AlphaFoldDB" id="A0A6G9XMM8"/>
<dbReference type="GO" id="GO:0004314">
    <property type="term" value="F:[acyl-carrier-protein] S-malonyltransferase activity"/>
    <property type="evidence" value="ECO:0007669"/>
    <property type="project" value="UniProtKB-EC"/>
</dbReference>
<dbReference type="EMBL" id="CP046171">
    <property type="protein sequence ID" value="QIS02177.1"/>
    <property type="molecule type" value="Genomic_DNA"/>
</dbReference>
<dbReference type="Gene3D" id="3.40.366.10">
    <property type="entry name" value="Malonyl-Coenzyme A Acyl Carrier Protein, domain 2"/>
    <property type="match status" value="1"/>
</dbReference>
<sequence>MTVHTTAALFPGQGAYFAGALAGVRDVPEVRELVREIDEVAVRHAGGSVSEPLFATDGPAIDELLGSAPDLLQLAIYTASVAAHRLLLNRGVRPDVLVGHSFGEIAALVGAGAFTPADGARIVCHRDAALRESAEPDGYLLAVRADAARAERILGLIGDARAVVAAENHDQQTILAGPQSAMDTAVAVAAALGLGALALRAPYPFHSPLVHEAAFDFADRIRDIPQAPLGARVYSPILGRVYRDVDRLTALLAGHLIRPVRFAPALRELRAAGVGVFVECGPLDGLTKIARAVLGSDAEYVAPLTPAAATVEVIAELAGVPHNSSGADEQDAVHQALAPGLSAAEFKRRWREHVERIMHRTIAEFDAEVDPRASVAKSASTDALDTEDYDWIAPAPVPRASAPTALPAAPAAPAPAFALSSPERAELLPGGPDIDAVPPRAELLRELVVLYADALEYPPEVFDEDTDLESELGVDSVKQTELLRRVGDNYRLGPLPTDFKLGEHNTLGRIADLINSG</sequence>
<dbReference type="Pfam" id="PF00550">
    <property type="entry name" value="PP-binding"/>
    <property type="match status" value="1"/>
</dbReference>
<dbReference type="GO" id="GO:0005829">
    <property type="term" value="C:cytosol"/>
    <property type="evidence" value="ECO:0007669"/>
    <property type="project" value="TreeGrafter"/>
</dbReference>
<dbReference type="Proteomes" id="UP000501705">
    <property type="component" value="Chromosome"/>
</dbReference>
<dbReference type="Gene3D" id="1.10.1200.10">
    <property type="entry name" value="ACP-like"/>
    <property type="match status" value="1"/>
</dbReference>
<dbReference type="RefSeq" id="WP_167461280.1">
    <property type="nucleotide sequence ID" value="NZ_CP046171.1"/>
</dbReference>
<dbReference type="PANTHER" id="PTHR42681:SF1">
    <property type="entry name" value="MALONYL-COA-ACYL CARRIER PROTEIN TRANSACYLASE, MITOCHONDRIAL"/>
    <property type="match status" value="1"/>
</dbReference>
<gene>
    <name evidence="8" type="ORF">F5X71_07465</name>
</gene>
<protein>
    <recommendedName>
        <fullName evidence="1">[acyl-carrier-protein] S-malonyltransferase</fullName>
        <ecNumber evidence="1">2.3.1.39</ecNumber>
    </recommendedName>
</protein>
<dbReference type="PANTHER" id="PTHR42681">
    <property type="entry name" value="MALONYL-COA-ACYL CARRIER PROTEIN TRANSACYLASE, MITOCHONDRIAL"/>
    <property type="match status" value="1"/>
</dbReference>
<evidence type="ECO:0000256" key="2">
    <source>
        <dbReference type="ARBA" id="ARBA00022450"/>
    </source>
</evidence>
<evidence type="ECO:0000256" key="1">
    <source>
        <dbReference type="ARBA" id="ARBA00013258"/>
    </source>
</evidence>
<keyword evidence="4 8" id="KW-0808">Transferase</keyword>
<dbReference type="InterPro" id="IPR006162">
    <property type="entry name" value="Ppantetheine_attach_site"/>
</dbReference>
<dbReference type="InterPro" id="IPR001227">
    <property type="entry name" value="Ac_transferase_dom_sf"/>
</dbReference>
<dbReference type="InterPro" id="IPR016036">
    <property type="entry name" value="Malonyl_transacylase_ACP-bd"/>
</dbReference>
<dbReference type="InterPro" id="IPR014043">
    <property type="entry name" value="Acyl_transferase_dom"/>
</dbReference>
<dbReference type="PROSITE" id="PS00012">
    <property type="entry name" value="PHOSPHOPANTETHEINE"/>
    <property type="match status" value="1"/>
</dbReference>
<dbReference type="InterPro" id="IPR050858">
    <property type="entry name" value="Mal-CoA-ACP_Trans/PKS_FabD"/>
</dbReference>
<evidence type="ECO:0000259" key="7">
    <source>
        <dbReference type="PROSITE" id="PS50075"/>
    </source>
</evidence>
<dbReference type="SMART" id="SM00827">
    <property type="entry name" value="PKS_AT"/>
    <property type="match status" value="1"/>
</dbReference>
<evidence type="ECO:0000256" key="6">
    <source>
        <dbReference type="ARBA" id="ARBA00048462"/>
    </source>
</evidence>
<dbReference type="SUPFAM" id="SSF52151">
    <property type="entry name" value="FabD/lysophospholipase-like"/>
    <property type="match status" value="1"/>
</dbReference>
<dbReference type="GO" id="GO:0006633">
    <property type="term" value="P:fatty acid biosynthetic process"/>
    <property type="evidence" value="ECO:0007669"/>
    <property type="project" value="TreeGrafter"/>
</dbReference>
<organism evidence="8 9">
    <name type="scientific">Nocardia brasiliensis</name>
    <dbReference type="NCBI Taxonomy" id="37326"/>
    <lineage>
        <taxon>Bacteria</taxon>
        <taxon>Bacillati</taxon>
        <taxon>Actinomycetota</taxon>
        <taxon>Actinomycetes</taxon>
        <taxon>Mycobacteriales</taxon>
        <taxon>Nocardiaceae</taxon>
        <taxon>Nocardia</taxon>
    </lineage>
</organism>
<dbReference type="SUPFAM" id="SSF47336">
    <property type="entry name" value="ACP-like"/>
    <property type="match status" value="1"/>
</dbReference>
<accession>A0A6G9XMM8</accession>
<dbReference type="Pfam" id="PF00698">
    <property type="entry name" value="Acyl_transf_1"/>
    <property type="match status" value="1"/>
</dbReference>
<evidence type="ECO:0000256" key="4">
    <source>
        <dbReference type="ARBA" id="ARBA00022679"/>
    </source>
</evidence>
<evidence type="ECO:0000256" key="3">
    <source>
        <dbReference type="ARBA" id="ARBA00022553"/>
    </source>
</evidence>
<comment type="catalytic activity">
    <reaction evidence="6">
        <text>holo-[ACP] + malonyl-CoA = malonyl-[ACP] + CoA</text>
        <dbReference type="Rhea" id="RHEA:41792"/>
        <dbReference type="Rhea" id="RHEA-COMP:9623"/>
        <dbReference type="Rhea" id="RHEA-COMP:9685"/>
        <dbReference type="ChEBI" id="CHEBI:57287"/>
        <dbReference type="ChEBI" id="CHEBI:57384"/>
        <dbReference type="ChEBI" id="CHEBI:64479"/>
        <dbReference type="ChEBI" id="CHEBI:78449"/>
        <dbReference type="EC" id="2.3.1.39"/>
    </reaction>
</comment>
<keyword evidence="3" id="KW-0597">Phosphoprotein</keyword>
<reference evidence="8 9" key="1">
    <citation type="journal article" date="2019" name="ACS Chem. Biol.">
        <title>Identification and Mobilization of a Cryptic Antibiotic Biosynthesis Gene Locus from a Human-Pathogenic Nocardia Isolate.</title>
        <authorList>
            <person name="Herisse M."/>
            <person name="Ishida K."/>
            <person name="Porter J.L."/>
            <person name="Howden B."/>
            <person name="Hertweck C."/>
            <person name="Stinear T.P."/>
            <person name="Pidot S.J."/>
        </authorList>
    </citation>
    <scope>NUCLEOTIDE SEQUENCE [LARGE SCALE GENOMIC DNA]</scope>
    <source>
        <strain evidence="8 9">AUSMDU00024985</strain>
    </source>
</reference>
<evidence type="ECO:0000313" key="8">
    <source>
        <dbReference type="EMBL" id="QIS02177.1"/>
    </source>
</evidence>
<dbReference type="SUPFAM" id="SSF55048">
    <property type="entry name" value="Probable ACP-binding domain of malonyl-CoA ACP transacylase"/>
    <property type="match status" value="1"/>
</dbReference>
<feature type="domain" description="Carrier" evidence="7">
    <location>
        <begin position="438"/>
        <end position="517"/>
    </location>
</feature>
<dbReference type="EC" id="2.3.1.39" evidence="1"/>
<dbReference type="InterPro" id="IPR016035">
    <property type="entry name" value="Acyl_Trfase/lysoPLipase"/>
</dbReference>
<dbReference type="PROSITE" id="PS50075">
    <property type="entry name" value="CARRIER"/>
    <property type="match status" value="1"/>
</dbReference>
<keyword evidence="2" id="KW-0596">Phosphopantetheine</keyword>
<name>A0A6G9XMM8_NOCBR</name>
<evidence type="ECO:0000313" key="9">
    <source>
        <dbReference type="Proteomes" id="UP000501705"/>
    </source>
</evidence>
<evidence type="ECO:0000256" key="5">
    <source>
        <dbReference type="ARBA" id="ARBA00023315"/>
    </source>
</evidence>
<keyword evidence="5 8" id="KW-0012">Acyltransferase</keyword>
<proteinExistence type="predicted"/>
<dbReference type="InterPro" id="IPR009081">
    <property type="entry name" value="PP-bd_ACP"/>
</dbReference>